<accession>M0PEA9</accession>
<name>M0PEA9_9EURY</name>
<gene>
    <name evidence="2" type="ORF">C462_14278</name>
</gene>
<feature type="compositionally biased region" description="Basic and acidic residues" evidence="1">
    <location>
        <begin position="7"/>
        <end position="28"/>
    </location>
</feature>
<dbReference type="AlphaFoldDB" id="M0PEA9"/>
<dbReference type="Proteomes" id="UP000011528">
    <property type="component" value="Unassembled WGS sequence"/>
</dbReference>
<evidence type="ECO:0000313" key="3">
    <source>
        <dbReference type="Proteomes" id="UP000011528"/>
    </source>
</evidence>
<evidence type="ECO:0000313" key="2">
    <source>
        <dbReference type="EMBL" id="EMA68442.1"/>
    </source>
</evidence>
<dbReference type="STRING" id="1230455.C462_14278"/>
<comment type="caution">
    <text evidence="2">The sequence shown here is derived from an EMBL/GenBank/DDBJ whole genome shotgun (WGS) entry which is preliminary data.</text>
</comment>
<reference evidence="2 3" key="1">
    <citation type="journal article" date="2014" name="PLoS Genet.">
        <title>Phylogenetically driven sequencing of extremely halophilic archaea reveals strategies for static and dynamic osmo-response.</title>
        <authorList>
            <person name="Becker E.A."/>
            <person name="Seitzer P.M."/>
            <person name="Tritt A."/>
            <person name="Larsen D."/>
            <person name="Krusor M."/>
            <person name="Yao A.I."/>
            <person name="Wu D."/>
            <person name="Madern D."/>
            <person name="Eisen J.A."/>
            <person name="Darling A.E."/>
            <person name="Facciotti M.T."/>
        </authorList>
    </citation>
    <scope>NUCLEOTIDE SEQUENCE [LARGE SCALE GENOMIC DNA]</scope>
    <source>
        <strain evidence="2 3">JCM 13916</strain>
    </source>
</reference>
<sequence>MPASGRSEAEAARSTREGGGDRSEAEGAARLGRREVRLRLGRREVRLRLGGVGLAAGDLAALVFDPQSAIYE</sequence>
<dbReference type="EMBL" id="AOJJ01000084">
    <property type="protein sequence ID" value="EMA68442.1"/>
    <property type="molecule type" value="Genomic_DNA"/>
</dbReference>
<feature type="region of interest" description="Disordered" evidence="1">
    <location>
        <begin position="1"/>
        <end position="28"/>
    </location>
</feature>
<evidence type="ECO:0000256" key="1">
    <source>
        <dbReference type="SAM" id="MobiDB-lite"/>
    </source>
</evidence>
<proteinExistence type="predicted"/>
<organism evidence="2 3">
    <name type="scientific">Halorubrum distributum JCM 13916</name>
    <dbReference type="NCBI Taxonomy" id="1230455"/>
    <lineage>
        <taxon>Archaea</taxon>
        <taxon>Methanobacteriati</taxon>
        <taxon>Methanobacteriota</taxon>
        <taxon>Stenosarchaea group</taxon>
        <taxon>Halobacteria</taxon>
        <taxon>Halobacteriales</taxon>
        <taxon>Haloferacaceae</taxon>
        <taxon>Halorubrum</taxon>
        <taxon>Halorubrum distributum group</taxon>
    </lineage>
</organism>
<protein>
    <submittedName>
        <fullName evidence="2">Uncharacterized protein</fullName>
    </submittedName>
</protein>